<gene>
    <name evidence="1" type="ORF">KL946_002663</name>
</gene>
<reference evidence="1 2" key="1">
    <citation type="journal article" date="2021" name="G3 (Bethesda)">
        <title>Genomic diversity, chromosomal rearrangements, and interspecies hybridization in the ogataea polymorpha species complex.</title>
        <authorList>
            <person name="Hanson S.J."/>
            <person name="Cinneide E.O."/>
            <person name="Salzberg L.I."/>
            <person name="Wolfe K.H."/>
            <person name="McGowan J."/>
            <person name="Fitzpatrick D.A."/>
            <person name="Matlin K."/>
        </authorList>
    </citation>
    <scope>NUCLEOTIDE SEQUENCE [LARGE SCALE GENOMIC DNA]</scope>
    <source>
        <strain evidence="1">81-436-3</strain>
    </source>
</reference>
<name>A0ABQ7RHH3_9ASCO</name>
<keyword evidence="2" id="KW-1185">Reference proteome</keyword>
<dbReference type="Proteomes" id="UP000697297">
    <property type="component" value="Unassembled WGS sequence"/>
</dbReference>
<evidence type="ECO:0000313" key="2">
    <source>
        <dbReference type="Proteomes" id="UP000697297"/>
    </source>
</evidence>
<organism evidence="1 2">
    <name type="scientific">Ogataea haglerorum</name>
    <dbReference type="NCBI Taxonomy" id="1937702"/>
    <lineage>
        <taxon>Eukaryota</taxon>
        <taxon>Fungi</taxon>
        <taxon>Dikarya</taxon>
        <taxon>Ascomycota</taxon>
        <taxon>Saccharomycotina</taxon>
        <taxon>Pichiomycetes</taxon>
        <taxon>Pichiales</taxon>
        <taxon>Pichiaceae</taxon>
        <taxon>Ogataea</taxon>
    </lineage>
</organism>
<accession>A0ABQ7RHH3</accession>
<dbReference type="EMBL" id="JAHLUN010000006">
    <property type="protein sequence ID" value="KAG7765606.1"/>
    <property type="molecule type" value="Genomic_DNA"/>
</dbReference>
<proteinExistence type="predicted"/>
<sequence length="114" mass="13251">MTGRLVFVRTKFQRKAYDESTNASQQMALGKILSLRSYHNYDHARVKYMAYKKQVSPELQSRKNAVLWVSFVIMTRQGGWEAGIFRFRRDSGVGCSPAAVSKRHHKYQRATSQY</sequence>
<protein>
    <submittedName>
        <fullName evidence="1">Uncharacterized protein</fullName>
    </submittedName>
</protein>
<comment type="caution">
    <text evidence="1">The sequence shown here is derived from an EMBL/GenBank/DDBJ whole genome shotgun (WGS) entry which is preliminary data.</text>
</comment>
<evidence type="ECO:0000313" key="1">
    <source>
        <dbReference type="EMBL" id="KAG7765606.1"/>
    </source>
</evidence>